<proteinExistence type="predicted"/>
<protein>
    <submittedName>
        <fullName evidence="1">Carbohydrate ABC transporter substrate-binding protein</fullName>
    </submittedName>
</protein>
<gene>
    <name evidence="1" type="ORF">DW663_04380</name>
</gene>
<accession>A0A414PYB7</accession>
<dbReference type="PANTHER" id="PTHR43649">
    <property type="entry name" value="ARABINOSE-BINDING PROTEIN-RELATED"/>
    <property type="match status" value="1"/>
</dbReference>
<sequence>MNLKKLFILSLSTIALFGACGKTEEKATTSSDDKIVLRVSWWGGEDRHKKTVEALKLFEQKYPNITVKAEYGGWQGWQEKITTQMAGGMAADLMQINWNWINIFSKDGNGLYDLNSLSSDIDLSQYEQILLDQCIVDGKLNAIPYGVAGRVFLYNKTTYDKAGLKVPSSFEEIKEAGKVMKEKLGADYFPFEADYYGALLLMLYKLEQETGKPFIVDNKVAYTEAQIKDAADFYLDLVNTKTIPSLADRAAAGNVQLDQHPSWIIGKFGGTYEWDSASLKWRDSLQDGEELVVGDYPTDLGPYNSGFTKVSMALAINKNTKYPKETAQLLNFLVSDEEAVKILDVSRGIPANKKAVATLEKANLLDPFMLEANNKVISFAGKGIHPLFEHKQLHTELKDLVDNLGYNQISSEEFAKKIIETTNNFLEANK</sequence>
<organism evidence="1 2">
    <name type="scientific">Fusobacterium mortiferum</name>
    <dbReference type="NCBI Taxonomy" id="850"/>
    <lineage>
        <taxon>Bacteria</taxon>
        <taxon>Fusobacteriati</taxon>
        <taxon>Fusobacteriota</taxon>
        <taxon>Fusobacteriia</taxon>
        <taxon>Fusobacteriales</taxon>
        <taxon>Fusobacteriaceae</taxon>
        <taxon>Fusobacterium</taxon>
    </lineage>
</organism>
<dbReference type="SUPFAM" id="SSF53850">
    <property type="entry name" value="Periplasmic binding protein-like II"/>
    <property type="match status" value="1"/>
</dbReference>
<dbReference type="Gene3D" id="3.40.190.10">
    <property type="entry name" value="Periplasmic binding protein-like II"/>
    <property type="match status" value="2"/>
</dbReference>
<dbReference type="Proteomes" id="UP000284676">
    <property type="component" value="Unassembled WGS sequence"/>
</dbReference>
<dbReference type="AlphaFoldDB" id="A0A414PYB7"/>
<dbReference type="Pfam" id="PF01547">
    <property type="entry name" value="SBP_bac_1"/>
    <property type="match status" value="1"/>
</dbReference>
<dbReference type="RefSeq" id="WP_005886824.1">
    <property type="nucleotide sequence ID" value="NZ_CABMMQ010000002.1"/>
</dbReference>
<comment type="caution">
    <text evidence="1">The sequence shown here is derived from an EMBL/GenBank/DDBJ whole genome shotgun (WGS) entry which is preliminary data.</text>
</comment>
<evidence type="ECO:0000313" key="1">
    <source>
        <dbReference type="EMBL" id="RHF73510.1"/>
    </source>
</evidence>
<dbReference type="GeneID" id="62764283"/>
<evidence type="ECO:0000313" key="2">
    <source>
        <dbReference type="Proteomes" id="UP000284676"/>
    </source>
</evidence>
<dbReference type="InterPro" id="IPR006059">
    <property type="entry name" value="SBP"/>
</dbReference>
<dbReference type="PANTHER" id="PTHR43649:SF11">
    <property type="entry name" value="ABC TRANSPORTER SUBSTRATE-BINDING PROTEIN YESO-RELATED"/>
    <property type="match status" value="1"/>
</dbReference>
<dbReference type="EMBL" id="QRHL01000004">
    <property type="protein sequence ID" value="RHF73510.1"/>
    <property type="molecule type" value="Genomic_DNA"/>
</dbReference>
<name>A0A414PYB7_FUSMR</name>
<reference evidence="1 2" key="1">
    <citation type="submission" date="2018-08" db="EMBL/GenBank/DDBJ databases">
        <title>A genome reference for cultivated species of the human gut microbiota.</title>
        <authorList>
            <person name="Zou Y."/>
            <person name="Xue W."/>
            <person name="Luo G."/>
        </authorList>
    </citation>
    <scope>NUCLEOTIDE SEQUENCE [LARGE SCALE GENOMIC DNA]</scope>
    <source>
        <strain evidence="1 2">AM25-1</strain>
    </source>
</reference>
<dbReference type="InterPro" id="IPR050490">
    <property type="entry name" value="Bact_solute-bd_prot1"/>
</dbReference>
<dbReference type="PROSITE" id="PS51257">
    <property type="entry name" value="PROKAR_LIPOPROTEIN"/>
    <property type="match status" value="1"/>
</dbReference>